<sequence>MNFPVKNRPLFSAETLNVVCICLAEHRTPDRPFLIAAQFEDGSVIPLAYEADIGKAYRYAGKIARDCGVSAQIILHPKRLEDE</sequence>
<gene>
    <name evidence="1" type="ORF">RZS28_10725</name>
</gene>
<proteinExistence type="predicted"/>
<name>A0ABZ0HMZ5_9HYPH</name>
<dbReference type="EMBL" id="CP136862">
    <property type="protein sequence ID" value="WOJ88315.1"/>
    <property type="molecule type" value="Genomic_DNA"/>
</dbReference>
<accession>A0ABZ0HMZ5</accession>
<reference evidence="1 2" key="1">
    <citation type="submission" date="2023-10" db="EMBL/GenBank/DDBJ databases">
        <title>Novel methanotroph of the genus Methylocapsa from a subarctic wetland.</title>
        <authorList>
            <person name="Belova S.E."/>
            <person name="Oshkin I.Y."/>
            <person name="Miroshnikov K."/>
            <person name="Dedysh S.N."/>
        </authorList>
    </citation>
    <scope>NUCLEOTIDE SEQUENCE [LARGE SCALE GENOMIC DNA]</scope>
    <source>
        <strain evidence="1 2">RX1</strain>
    </source>
</reference>
<evidence type="ECO:0000313" key="2">
    <source>
        <dbReference type="Proteomes" id="UP001626536"/>
    </source>
</evidence>
<protein>
    <submittedName>
        <fullName evidence="1">Uncharacterized protein</fullName>
    </submittedName>
</protein>
<dbReference type="RefSeq" id="WP_407337750.1">
    <property type="nucleotide sequence ID" value="NZ_CP136862.1"/>
</dbReference>
<keyword evidence="2" id="KW-1185">Reference proteome</keyword>
<organism evidence="1 2">
    <name type="scientific">Methylocapsa polymorpha</name>
    <dbReference type="NCBI Taxonomy" id="3080828"/>
    <lineage>
        <taxon>Bacteria</taxon>
        <taxon>Pseudomonadati</taxon>
        <taxon>Pseudomonadota</taxon>
        <taxon>Alphaproteobacteria</taxon>
        <taxon>Hyphomicrobiales</taxon>
        <taxon>Beijerinckiaceae</taxon>
        <taxon>Methylocapsa</taxon>
    </lineage>
</organism>
<dbReference type="Proteomes" id="UP001626536">
    <property type="component" value="Chromosome"/>
</dbReference>
<evidence type="ECO:0000313" key="1">
    <source>
        <dbReference type="EMBL" id="WOJ88315.1"/>
    </source>
</evidence>